<evidence type="ECO:0000313" key="4">
    <source>
        <dbReference type="EnsemblPlants" id="AES96002"/>
    </source>
</evidence>
<dbReference type="PANTHER" id="PTHR13060">
    <property type="entry name" value="SGT1 PROTEIN HSGT1 SUPPRESSOR OF GCR2"/>
    <property type="match status" value="1"/>
</dbReference>
<dbReference type="HOGENOM" id="CLU_006241_0_0_1"/>
<dbReference type="Proteomes" id="UP000265566">
    <property type="component" value="Chromosome 5"/>
</dbReference>
<proteinExistence type="predicted"/>
<evidence type="ECO:0000313" key="5">
    <source>
        <dbReference type="Proteomes" id="UP000002051"/>
    </source>
</evidence>
<dbReference type="Gramene" id="rna30032">
    <property type="protein sequence ID" value="RHN54930.1"/>
    <property type="gene ID" value="gene30032"/>
</dbReference>
<feature type="compositionally biased region" description="Acidic residues" evidence="1">
    <location>
        <begin position="515"/>
        <end position="538"/>
    </location>
</feature>
<dbReference type="PaxDb" id="3880-AES96002"/>
<dbReference type="OrthoDB" id="27237at2759"/>
<dbReference type="eggNOG" id="KOG2406">
    <property type="taxonomic scope" value="Eukaryota"/>
</dbReference>
<dbReference type="Pfam" id="PF07093">
    <property type="entry name" value="SGT1"/>
    <property type="match status" value="1"/>
</dbReference>
<reference evidence="2 5" key="2">
    <citation type="journal article" date="2014" name="BMC Genomics">
        <title>An improved genome release (version Mt4.0) for the model legume Medicago truncatula.</title>
        <authorList>
            <person name="Tang H."/>
            <person name="Krishnakumar V."/>
            <person name="Bidwell S."/>
            <person name="Rosen B."/>
            <person name="Chan A."/>
            <person name="Zhou S."/>
            <person name="Gentzbittel L."/>
            <person name="Childs K.L."/>
            <person name="Yandell M."/>
            <person name="Gundlach H."/>
            <person name="Mayer K.F."/>
            <person name="Schwartz D.C."/>
            <person name="Town C.D."/>
        </authorList>
    </citation>
    <scope>GENOME REANNOTATION</scope>
    <source>
        <strain evidence="4 5">cv. Jemalong A17</strain>
    </source>
</reference>
<organism evidence="2 5">
    <name type="scientific">Medicago truncatula</name>
    <name type="common">Barrel medic</name>
    <name type="synonym">Medicago tribuloides</name>
    <dbReference type="NCBI Taxonomy" id="3880"/>
    <lineage>
        <taxon>Eukaryota</taxon>
        <taxon>Viridiplantae</taxon>
        <taxon>Streptophyta</taxon>
        <taxon>Embryophyta</taxon>
        <taxon>Tracheophyta</taxon>
        <taxon>Spermatophyta</taxon>
        <taxon>Magnoliopsida</taxon>
        <taxon>eudicotyledons</taxon>
        <taxon>Gunneridae</taxon>
        <taxon>Pentapetalae</taxon>
        <taxon>rosids</taxon>
        <taxon>fabids</taxon>
        <taxon>Fabales</taxon>
        <taxon>Fabaceae</taxon>
        <taxon>Papilionoideae</taxon>
        <taxon>50 kb inversion clade</taxon>
        <taxon>NPAAA clade</taxon>
        <taxon>Hologalegina</taxon>
        <taxon>IRL clade</taxon>
        <taxon>Trifolieae</taxon>
        <taxon>Medicago</taxon>
    </lineage>
</organism>
<sequence>MEFPPSSSTTMRSNDTVFYAIYPDSLTTTTATTLQSLHLQILQTISPLTTDYIWQHQPFTLSLSIPPNPTSSNLPHLHGHLRYGDNLDDEWFTVFLLFHISSHFPSLSIRVWDSDGEFLLIEAAFHLPRWLDPENSDNRIFIRNGHIHIIPRNRLPTPSLMDSLKFLITSESESRASEQVQTAVMNRIKDYPDRAKKNMHTVRVRVPVSVAMVLKHEPCLISLSVEGFYDRDIDSMKFAAKMEKFLGKGREEELVCVCVKMSRAMYAQLVQQTFRAPKVYPELPSRDHREEYAEAELGLKIACGMEMMYQQRKRDGVEGKGSTWEAFRQSLEKSGYFQGLLPGSSEYQRLMQNAQEYFRNTSLHSKASDLMSAPVRRIDEILALPYSVDEFKGQEFPPSDDDSWLYNGEEELNSALMERQKEMELYDLKHKSKGKEKKGQDTGSNADEFDPSDVAKSMRAFVDMVSSFEGAEAPEDRNKEVNFDVDQFFKEMESVMKRPGEADNSNIEEGSSSDLDFDDSDESDGVESAEDNDDEEDAFVQSYSDAMNEQLKATTLQKSFVRASEQIPKKDEGTSHAAEDMDEDFSPVDVDVNLVKSLLDSFSSQQGLPGPASNLLGLMGVQFPQDAKKSK</sequence>
<reference evidence="2 5" key="1">
    <citation type="journal article" date="2011" name="Nature">
        <title>The Medicago genome provides insight into the evolution of rhizobial symbioses.</title>
        <authorList>
            <person name="Young N.D."/>
            <person name="Debelle F."/>
            <person name="Oldroyd G.E."/>
            <person name="Geurts R."/>
            <person name="Cannon S.B."/>
            <person name="Udvardi M.K."/>
            <person name="Benedito V.A."/>
            <person name="Mayer K.F."/>
            <person name="Gouzy J."/>
            <person name="Schoof H."/>
            <person name="Van de Peer Y."/>
            <person name="Proost S."/>
            <person name="Cook D.R."/>
            <person name="Meyers B.C."/>
            <person name="Spannagl M."/>
            <person name="Cheung F."/>
            <person name="De Mita S."/>
            <person name="Krishnakumar V."/>
            <person name="Gundlach H."/>
            <person name="Zhou S."/>
            <person name="Mudge J."/>
            <person name="Bharti A.K."/>
            <person name="Murray J.D."/>
            <person name="Naoumkina M.A."/>
            <person name="Rosen B."/>
            <person name="Silverstein K.A."/>
            <person name="Tang H."/>
            <person name="Rombauts S."/>
            <person name="Zhao P.X."/>
            <person name="Zhou P."/>
            <person name="Barbe V."/>
            <person name="Bardou P."/>
            <person name="Bechner M."/>
            <person name="Bellec A."/>
            <person name="Berger A."/>
            <person name="Berges H."/>
            <person name="Bidwell S."/>
            <person name="Bisseling T."/>
            <person name="Choisne N."/>
            <person name="Couloux A."/>
            <person name="Denny R."/>
            <person name="Deshpande S."/>
            <person name="Dai X."/>
            <person name="Doyle J.J."/>
            <person name="Dudez A.M."/>
            <person name="Farmer A.D."/>
            <person name="Fouteau S."/>
            <person name="Franken C."/>
            <person name="Gibelin C."/>
            <person name="Gish J."/>
            <person name="Goldstein S."/>
            <person name="Gonzalez A.J."/>
            <person name="Green P.J."/>
            <person name="Hallab A."/>
            <person name="Hartog M."/>
            <person name="Hua A."/>
            <person name="Humphray S.J."/>
            <person name="Jeong D.H."/>
            <person name="Jing Y."/>
            <person name="Jocker A."/>
            <person name="Kenton S.M."/>
            <person name="Kim D.J."/>
            <person name="Klee K."/>
            <person name="Lai H."/>
            <person name="Lang C."/>
            <person name="Lin S."/>
            <person name="Macmil S.L."/>
            <person name="Magdelenat G."/>
            <person name="Matthews L."/>
            <person name="McCorrison J."/>
            <person name="Monaghan E.L."/>
            <person name="Mun J.H."/>
            <person name="Najar F.Z."/>
            <person name="Nicholson C."/>
            <person name="Noirot C."/>
            <person name="O'Bleness M."/>
            <person name="Paule C.R."/>
            <person name="Poulain J."/>
            <person name="Prion F."/>
            <person name="Qin B."/>
            <person name="Qu C."/>
            <person name="Retzel E.F."/>
            <person name="Riddle C."/>
            <person name="Sallet E."/>
            <person name="Samain S."/>
            <person name="Samson N."/>
            <person name="Sanders I."/>
            <person name="Saurat O."/>
            <person name="Scarpelli C."/>
            <person name="Schiex T."/>
            <person name="Segurens B."/>
            <person name="Severin A.J."/>
            <person name="Sherrier D.J."/>
            <person name="Shi R."/>
            <person name="Sims S."/>
            <person name="Singer S.R."/>
            <person name="Sinharoy S."/>
            <person name="Sterck L."/>
            <person name="Viollet A."/>
            <person name="Wang B.B."/>
            <person name="Wang K."/>
            <person name="Wang M."/>
            <person name="Wang X."/>
            <person name="Warfsmann J."/>
            <person name="Weissenbach J."/>
            <person name="White D.D."/>
            <person name="White J.D."/>
            <person name="Wiley G.B."/>
            <person name="Wincker P."/>
            <person name="Xing Y."/>
            <person name="Yang L."/>
            <person name="Yao Z."/>
            <person name="Ying F."/>
            <person name="Zhai J."/>
            <person name="Zhou L."/>
            <person name="Zuber A."/>
            <person name="Denarie J."/>
            <person name="Dixon R.A."/>
            <person name="May G.D."/>
            <person name="Schwartz D.C."/>
            <person name="Rogers J."/>
            <person name="Quetier F."/>
            <person name="Town C.D."/>
            <person name="Roe B.A."/>
        </authorList>
    </citation>
    <scope>NUCLEOTIDE SEQUENCE [LARGE SCALE GENOMIC DNA]</scope>
    <source>
        <strain evidence="2">A17</strain>
        <strain evidence="4 5">cv. Jemalong A17</strain>
    </source>
</reference>
<dbReference type="GO" id="GO:0005634">
    <property type="term" value="C:nucleus"/>
    <property type="evidence" value="ECO:0000318"/>
    <property type="project" value="GO_Central"/>
</dbReference>
<protein>
    <submittedName>
        <fullName evidence="3">Putative Ecd family protein</fullName>
    </submittedName>
    <submittedName>
        <fullName evidence="2">SGT1-plant-like protein</fullName>
    </submittedName>
</protein>
<dbReference type="EnsemblPlants" id="AES96002">
    <property type="protein sequence ID" value="AES96002"/>
    <property type="gene ID" value="MTR_5g032050"/>
</dbReference>
<dbReference type="AlphaFoldDB" id="G7JWE1"/>
<feature type="region of interest" description="Disordered" evidence="1">
    <location>
        <begin position="496"/>
        <end position="539"/>
    </location>
</feature>
<feature type="region of interest" description="Disordered" evidence="1">
    <location>
        <begin position="563"/>
        <end position="585"/>
    </location>
</feature>
<evidence type="ECO:0000256" key="1">
    <source>
        <dbReference type="SAM" id="MobiDB-lite"/>
    </source>
</evidence>
<dbReference type="KEGG" id="mtr:11409913"/>
<feature type="compositionally biased region" description="Basic and acidic residues" evidence="1">
    <location>
        <begin position="567"/>
        <end position="579"/>
    </location>
</feature>
<dbReference type="EMBL" id="PSQE01000005">
    <property type="protein sequence ID" value="RHN54930.1"/>
    <property type="molecule type" value="Genomic_DNA"/>
</dbReference>
<reference evidence="3" key="4">
    <citation type="journal article" date="2018" name="Nat. Plants">
        <title>Whole-genome landscape of Medicago truncatula symbiotic genes.</title>
        <authorList>
            <person name="Pecrix Y."/>
            <person name="Gamas P."/>
            <person name="Carrere S."/>
        </authorList>
    </citation>
    <scope>NUCLEOTIDE SEQUENCE</scope>
    <source>
        <tissue evidence="3">Leaves</tissue>
    </source>
</reference>
<reference evidence="4" key="3">
    <citation type="submission" date="2015-04" db="UniProtKB">
        <authorList>
            <consortium name="EnsemblPlants"/>
        </authorList>
    </citation>
    <scope>IDENTIFICATION</scope>
    <source>
        <strain evidence="4">cv. Jemalong A17</strain>
    </source>
</reference>
<accession>A0A0C3XG67</accession>
<dbReference type="InterPro" id="IPR010770">
    <property type="entry name" value="Ecd"/>
</dbReference>
<name>G7JWE1_MEDTR</name>
<dbReference type="STRING" id="3880.G7JWE1"/>
<keyword evidence="5" id="KW-1185">Reference proteome</keyword>
<gene>
    <name evidence="4" type="primary">11409913</name>
    <name evidence="2" type="ordered locus">MTR_5g032050</name>
    <name evidence="3" type="ORF">MtrunA17_Chr5g0412201</name>
</gene>
<accession>G7JWE1</accession>
<feature type="region of interest" description="Disordered" evidence="1">
    <location>
        <begin position="427"/>
        <end position="452"/>
    </location>
</feature>
<dbReference type="EMBL" id="CM001221">
    <property type="protein sequence ID" value="AES96002.2"/>
    <property type="molecule type" value="Genomic_DNA"/>
</dbReference>
<dbReference type="PANTHER" id="PTHR13060:SF0">
    <property type="entry name" value="PROTEIN ECDYSONELESS HOMOLOG"/>
    <property type="match status" value="1"/>
</dbReference>
<evidence type="ECO:0000313" key="2">
    <source>
        <dbReference type="EMBL" id="AES96002.2"/>
    </source>
</evidence>
<evidence type="ECO:0000313" key="3">
    <source>
        <dbReference type="EMBL" id="RHN54930.1"/>
    </source>
</evidence>
<dbReference type="Proteomes" id="UP000002051">
    <property type="component" value="Chromosome 5"/>
</dbReference>